<dbReference type="Pfam" id="PF13407">
    <property type="entry name" value="Peripla_BP_4"/>
    <property type="match status" value="1"/>
</dbReference>
<evidence type="ECO:0000313" key="5">
    <source>
        <dbReference type="Proteomes" id="UP000191056"/>
    </source>
</evidence>
<evidence type="ECO:0000313" key="4">
    <source>
        <dbReference type="EMBL" id="OPJ60915.1"/>
    </source>
</evidence>
<proteinExistence type="inferred from homology"/>
<dbReference type="InterPro" id="IPR025997">
    <property type="entry name" value="SBP_2_dom"/>
</dbReference>
<accession>A0A1V4IMB7</accession>
<reference evidence="4 5" key="1">
    <citation type="submission" date="2017-03" db="EMBL/GenBank/DDBJ databases">
        <title>Genome sequence of Clostridium chromiireducens DSM 23318.</title>
        <authorList>
            <person name="Poehlein A."/>
            <person name="Daniel R."/>
        </authorList>
    </citation>
    <scope>NUCLEOTIDE SEQUENCE [LARGE SCALE GENOMIC DNA]</scope>
    <source>
        <strain evidence="4 5">DSM 23318</strain>
    </source>
</reference>
<dbReference type="EMBL" id="MZGT01000035">
    <property type="protein sequence ID" value="OPJ60915.1"/>
    <property type="molecule type" value="Genomic_DNA"/>
</dbReference>
<dbReference type="SUPFAM" id="SSF53822">
    <property type="entry name" value="Periplasmic binding protein-like I"/>
    <property type="match status" value="1"/>
</dbReference>
<dbReference type="STRING" id="225345.CLCHR_27280"/>
<dbReference type="InterPro" id="IPR050555">
    <property type="entry name" value="Bact_Solute-Bind_Prot2"/>
</dbReference>
<evidence type="ECO:0000256" key="2">
    <source>
        <dbReference type="ARBA" id="ARBA00007639"/>
    </source>
</evidence>
<comment type="caution">
    <text evidence="4">The sequence shown here is derived from an EMBL/GenBank/DDBJ whole genome shotgun (WGS) entry which is preliminary data.</text>
</comment>
<dbReference type="GO" id="GO:0030246">
    <property type="term" value="F:carbohydrate binding"/>
    <property type="evidence" value="ECO:0007669"/>
    <property type="project" value="TreeGrafter"/>
</dbReference>
<organism evidence="4 5">
    <name type="scientific">Clostridium chromiireducens</name>
    <dbReference type="NCBI Taxonomy" id="225345"/>
    <lineage>
        <taxon>Bacteria</taxon>
        <taxon>Bacillati</taxon>
        <taxon>Bacillota</taxon>
        <taxon>Clostridia</taxon>
        <taxon>Eubacteriales</taxon>
        <taxon>Clostridiaceae</taxon>
        <taxon>Clostridium</taxon>
    </lineage>
</organism>
<evidence type="ECO:0000259" key="3">
    <source>
        <dbReference type="Pfam" id="PF13407"/>
    </source>
</evidence>
<sequence length="326" mass="36885">MRKRRKQTFFVVLLLLMLSFLLLLSDTLWHEKDKKIYNISVVTRGKNSESLMIMKQGIDQAASEMNVNISFITLSEENSTLEQTELISREIKNKADAIIISPVDYEKMAEPIEEAMKKVPVILFESSVKSDQILPSISCDNYKLGVSLGEEVTRNGNGISTIAIVKNNLECSSIKERYDGFMSVMQRTKNNCMLWEISNDKQQNYYTGAKKLLEDNKADVVVAFDTGILESISQVKKDLANTNKEKANIEIYGTGSTSKIISFLEDRVINATAIQNEFNVGYLSVKTAVNKINGNKIDKNTISSTVINRNNMYSEENQRLLFPFVR</sequence>
<dbReference type="PANTHER" id="PTHR30036:SF7">
    <property type="entry name" value="ABC TRANSPORTER PERIPLASMIC-BINDING PROTEIN YPHF"/>
    <property type="match status" value="1"/>
</dbReference>
<name>A0A1V4IMB7_9CLOT</name>
<dbReference type="OrthoDB" id="2065670at2"/>
<dbReference type="Proteomes" id="UP000191056">
    <property type="component" value="Unassembled WGS sequence"/>
</dbReference>
<gene>
    <name evidence="4" type="ORF">CLCHR_27280</name>
</gene>
<feature type="domain" description="Periplasmic binding protein" evidence="3">
    <location>
        <begin position="41"/>
        <end position="296"/>
    </location>
</feature>
<dbReference type="PANTHER" id="PTHR30036">
    <property type="entry name" value="D-XYLOSE-BINDING PERIPLASMIC PROTEIN"/>
    <property type="match status" value="1"/>
</dbReference>
<comment type="similarity">
    <text evidence="2">Belongs to the bacterial solute-binding protein 2 family.</text>
</comment>
<protein>
    <submittedName>
        <fullName evidence="4">TMAO reductase system periplasmic protein TorT</fullName>
    </submittedName>
</protein>
<evidence type="ECO:0000256" key="1">
    <source>
        <dbReference type="ARBA" id="ARBA00004196"/>
    </source>
</evidence>
<comment type="subcellular location">
    <subcellularLocation>
        <location evidence="1">Cell envelope</location>
    </subcellularLocation>
</comment>
<keyword evidence="5" id="KW-1185">Reference proteome</keyword>
<dbReference type="InterPro" id="IPR028082">
    <property type="entry name" value="Peripla_BP_I"/>
</dbReference>
<dbReference type="Gene3D" id="3.40.50.2300">
    <property type="match status" value="2"/>
</dbReference>
<dbReference type="GO" id="GO:0030288">
    <property type="term" value="C:outer membrane-bounded periplasmic space"/>
    <property type="evidence" value="ECO:0007669"/>
    <property type="project" value="TreeGrafter"/>
</dbReference>
<dbReference type="AlphaFoldDB" id="A0A1V4IMB7"/>
<dbReference type="RefSeq" id="WP_079440366.1">
    <property type="nucleotide sequence ID" value="NZ_MZGT01000035.1"/>
</dbReference>